<dbReference type="GO" id="GO:0005737">
    <property type="term" value="C:cytoplasm"/>
    <property type="evidence" value="ECO:0007669"/>
    <property type="project" value="UniProtKB-SubCell"/>
</dbReference>
<dbReference type="GO" id="GO:0043005">
    <property type="term" value="C:neuron projection"/>
    <property type="evidence" value="ECO:0000318"/>
    <property type="project" value="GO_Central"/>
</dbReference>
<name>A0A9J7LE40_BRAFL</name>
<dbReference type="Gene3D" id="2.180.10.10">
    <property type="entry name" value="RHS repeat-associated core"/>
    <property type="match status" value="1"/>
</dbReference>
<evidence type="ECO:0000313" key="21">
    <source>
        <dbReference type="RefSeq" id="XP_035680800.1"/>
    </source>
</evidence>
<evidence type="ECO:0000256" key="10">
    <source>
        <dbReference type="ARBA" id="ARBA00022737"/>
    </source>
</evidence>
<feature type="domain" description="EGF-like" evidence="18">
    <location>
        <begin position="763"/>
        <end position="798"/>
    </location>
</feature>
<feature type="disulfide bond" evidence="15">
    <location>
        <begin position="588"/>
        <end position="597"/>
    </location>
</feature>
<keyword evidence="7" id="KW-0963">Cytoplasm</keyword>
<proteinExistence type="inferred from homology"/>
<evidence type="ECO:0000256" key="6">
    <source>
        <dbReference type="ARBA" id="ARBA00022475"/>
    </source>
</evidence>
<dbReference type="Pfam" id="PF25020">
    <property type="entry name" value="TTR_TEN1-4"/>
    <property type="match status" value="1"/>
</dbReference>
<dbReference type="Pfam" id="PF23093">
    <property type="entry name" value="GBD_Tenm3"/>
    <property type="match status" value="1"/>
</dbReference>
<feature type="domain" description="EGF-like" evidence="18">
    <location>
        <begin position="667"/>
        <end position="701"/>
    </location>
</feature>
<comment type="similarity">
    <text evidence="5">Belongs to the tenascin family. Teneurin subfamily.</text>
</comment>
<dbReference type="GO" id="GO:0046982">
    <property type="term" value="F:protein heterodimerization activity"/>
    <property type="evidence" value="ECO:0000318"/>
    <property type="project" value="GO_Central"/>
</dbReference>
<feature type="region of interest" description="Disordered" evidence="16">
    <location>
        <begin position="251"/>
        <end position="285"/>
    </location>
</feature>
<dbReference type="InterPro" id="IPR011042">
    <property type="entry name" value="6-blade_b-propeller_TolB-like"/>
</dbReference>
<keyword evidence="11 17" id="KW-1133">Transmembrane helix</keyword>
<evidence type="ECO:0000256" key="2">
    <source>
        <dbReference type="ARBA" id="ARBA00004167"/>
    </source>
</evidence>
<keyword evidence="19" id="KW-1185">Reference proteome</keyword>
<dbReference type="CDD" id="cd00054">
    <property type="entry name" value="EGF_CA"/>
    <property type="match status" value="1"/>
</dbReference>
<evidence type="ECO:0000256" key="3">
    <source>
        <dbReference type="ARBA" id="ARBA00004236"/>
    </source>
</evidence>
<dbReference type="Pfam" id="PF15636">
    <property type="entry name" value="Tox-GHH"/>
    <property type="match status" value="1"/>
</dbReference>
<keyword evidence="9 17" id="KW-0812">Transmembrane</keyword>
<feature type="region of interest" description="Disordered" evidence="16">
    <location>
        <begin position="53"/>
        <end position="88"/>
    </location>
</feature>
<evidence type="ECO:0000256" key="17">
    <source>
        <dbReference type="SAM" id="Phobius"/>
    </source>
</evidence>
<reference evidence="20 21" key="2">
    <citation type="submission" date="2025-04" db="UniProtKB">
        <authorList>
            <consortium name="RefSeq"/>
        </authorList>
    </citation>
    <scope>IDENTIFICATION</scope>
    <source>
        <strain evidence="20 21">S238N-H82</strain>
        <tissue evidence="20 21">Testes</tissue>
    </source>
</reference>
<dbReference type="CDD" id="cd00055">
    <property type="entry name" value="EGF_Lam"/>
    <property type="match status" value="1"/>
</dbReference>
<feature type="compositionally biased region" description="Polar residues" evidence="16">
    <location>
        <begin position="68"/>
        <end position="87"/>
    </location>
</feature>
<evidence type="ECO:0000256" key="7">
    <source>
        <dbReference type="ARBA" id="ARBA00022490"/>
    </source>
</evidence>
<dbReference type="Proteomes" id="UP000001554">
    <property type="component" value="Chromosome 7"/>
</dbReference>
<reference evidence="19" key="1">
    <citation type="journal article" date="2020" name="Nat. Ecol. Evol.">
        <title>Deeply conserved synteny resolves early events in vertebrate evolution.</title>
        <authorList>
            <person name="Simakov O."/>
            <person name="Marletaz F."/>
            <person name="Yue J.X."/>
            <person name="O'Connell B."/>
            <person name="Jenkins J."/>
            <person name="Brandt A."/>
            <person name="Calef R."/>
            <person name="Tung C.H."/>
            <person name="Huang T.K."/>
            <person name="Schmutz J."/>
            <person name="Satoh N."/>
            <person name="Yu J.K."/>
            <person name="Putnam N.H."/>
            <person name="Green R.E."/>
            <person name="Rokhsar D.S."/>
        </authorList>
    </citation>
    <scope>NUCLEOTIDE SEQUENCE [LARGE SCALE GENOMIC DNA]</scope>
    <source>
        <strain evidence="19">S238N-H82</strain>
    </source>
</reference>
<keyword evidence="6" id="KW-1003">Cell membrane</keyword>
<evidence type="ECO:0000256" key="1">
    <source>
        <dbReference type="ARBA" id="ARBA00004123"/>
    </source>
</evidence>
<dbReference type="RefSeq" id="XP_035680800.1">
    <property type="nucleotide sequence ID" value="XM_035824907.1"/>
</dbReference>
<evidence type="ECO:0000313" key="25">
    <source>
        <dbReference type="RefSeq" id="XP_035680804.1"/>
    </source>
</evidence>
<dbReference type="Pfam" id="PF25021">
    <property type="entry name" value="TEN_NHL"/>
    <property type="match status" value="1"/>
</dbReference>
<dbReference type="Pfam" id="PF25023">
    <property type="entry name" value="TEN_YD-shell"/>
    <property type="match status" value="2"/>
</dbReference>
<dbReference type="PROSITE" id="PS50026">
    <property type="entry name" value="EGF_3"/>
    <property type="match status" value="4"/>
</dbReference>
<evidence type="ECO:0000259" key="18">
    <source>
        <dbReference type="PROSITE" id="PS50026"/>
    </source>
</evidence>
<dbReference type="GO" id="GO:0048666">
    <property type="term" value="P:neuron development"/>
    <property type="evidence" value="ECO:0000318"/>
    <property type="project" value="GO_Central"/>
</dbReference>
<sequence length="2772" mass="307572">MEKRSKYRSRGSLPRDRVARYSSSADEYSEHRSCGYSSDETLKAYEKYGKYDKYNDRYDPAAGDRTSRSSAGTDVTLTANSPRNSSDIGAAYIPSFVSGAEGDEDTDGENFDSNLDELAKKGYIQAMRYWEHQNKGSSSDPLRDSVLSSDTENEGLEGCGDRMADAGSVENIITCVYCRLPSSPSGPTELASPVSRTSTPSPNPGDTPHSMSGEIARNTNYSESEDEFEGSFLVQTASGNVYVPTSCKLPDQEGSCRAQEADQTSTRREEPTSGEGDVHWAPDPPDRQQFLYHADTVGSSAAVPLPPYSLYPNERPVSLTSTSTFKMKRPYRCNWRCAAIVFMVVSFLLAALLAYFLAMRLFALNWSLQPDTQLVNPVNGMDHTEDPKPLFTPGTGTGLIPTRQPNLNTLPEDVITGLVPVGGNVEETVPPFAFWRSQLYLRQPRYIMYNVSMSSDAKLGIYARKDSLPTHTQFDFAEMMDGSHIVVPSGRRRRASEVRRQSGFVQYMGAGQWHMAVFNDGPQPQKVLLNNKITDNPAECPAECNGNGECITGICQCYPGYMGKDCAHAVCPVICSGNGQYHNGQCVCTAGYKGPDCNVPPNQCLAPDCSGHGDCIGGQCRCQPGWTGEDCSKLTCEDPDCTNHGICMDGKCFCESGWTGTNCEKEDNVICPSEHCSGHGTFVDDPGVCVCEENWTGQDCSQSVCPVHCGPHGTCSTGRCVCDEGWGGETCEDQACFADCNNHGTCDDGNCVCDQGWNGPYCGSEGCPGLCNSHGTCQYSGGEWQCVCHDGYRGLACDFALETACNDRQDNDADGLEDCEDPDCCSSPACQRHYNCRPTPDPQEILARLKRKVTPGDTFYDRVKFLVEPDSIQALSRARELPFAENFVSVLRGKVLTDDGSPLMGANITVVRNRVYGYTLSRQDGWFDIVVNGGGSLVLRVERSPFLAVQKMVHVPWNDVIVMEDITMTTGLSPSRDSRCDISGVVLPRPLVLPAWPGRDVTPCEDQGNIVPEIQALKESVTLTGTTVHMTQLSNRQSGYRTVIHVLLTPPTIPPSLRKIHLRVAIQGQVMEKVFNAEPNLLYPLSWDRTDGYGQPVYGVATAWVSVGFEYAGCSGTLWEKVVSQVKGYDITPPELAGWSLSLHHVYDSKQGIVYKGTGSNIYTADRPAIISTVMGTGHRRDSSCAGCEGKATGRKLLSPMALAAGIDGSMYVGDYNYVRRIDPDGNVVTIMKIRSDPPQKYYMAVDPTEGTLYVSDRSSHQIYRARSLTNIRNPDRNMELVAGTGAQCPPMDEERCGDGGSALRARLYNPKGIAVDNKGLLYFLDGTAIRMIDTDGIIRTILKSQSLVGSGTPLPCKGSIPLEQVQLQWPTALSISPVDNSLYILDSAVVLRVSNSRHASIVAGVTSSCQTRPGHHQAHRSQTPLESPSVISVGPDGTLYIAETDLRHIHQVRKVLPDGSIVLMAGGKTDCDCQDDDKCNCYAGDDGQSLSALLNSPSALAVTPDGTLNIADQGNLRVRTVSRFLPQMTSDNVYEVASSDGQELYMFNQAGQHQYTEDLVTGIITYNFTYDRQGRLSGVIDTHGNTLQVHHDARKIILLTKWRHGLEMSLDEKGRVTKASHTDGRETSYTYFNSTGLITSREDRLGWTSFYEYNRNGWLQKVVYPTGETVRLRGGGGRTMAMVDVIQKSGDTLTLTADHSTGALAATQGLLHSSSTRTQDGSTTIMYPDGTEVAMETRPHPLLGPDMPVLAKRKITISPELVNRVEWRWFVRRRGGKRNDRKVSMVGRRIRVGVSKTFSFAGQLYPFELKDLDADLYSDVDLDSDYYPDYPDYTDVNGINVLSLEYDREARSERIYDDHLKFMLTINYNEAGRPIKWVSNDELAPVNVSYDSSGRMTGWQWSDMVEQWQYDRQGRTSVRTEADGLAWSYTYEVRGNQKVVRLSTPGNREYSFYYDMGGHLAAVTNPSNAHHTLSTQLSATSYRNTYTAPDGKVTYIQDFNYAGQPLLVQYPNSQLRVVYRYGSRGELTERLLGDVRVKYDYDDRSGRLNRVSLLDGNNACIVRYHHLGPLIDRQTVRFVDQAWAGSKFLYEYDTNFRVTSVKADIGTVSLPAITYNYDLTLGKIEHFGSFEVMYYGSGQIVSNSNMTLTKQLDRTGRVQNVQYEIRGQIVHLMALQYNNLGNVKAMSLQRGTNVNATRWEFQYDADGQLETASKEGGLVWRYSHDNDGNIIIITEDASQTVLIYDAKGHIRRAGGTLYFMDEDGFVVRRDDVQYEYSSDGLLRHVKKPGVFEIWYKLDGLGRRVSRQDLAGNHVQYFYGDLSNPTRMTHVMNHSNGEVLTLHYDIQGLLFATESNMGVWTYVVTDHMGSPLALFNAQGQLIKEIQYSPYGQVVYDSDPSVEFVIGYHGGLYDPVTRLVHIGGREYDPAIARWYSPDHQIWKKIAQNPSPVALYQYRGNNPLKRELHRNYMGDVESWLCALGFSLHSVVPQLDAYGHLDTGDISCQRQREGQQPQPQTNQIIPALHCHTDHNAKTFLTLQATTKSGLVSPVATATPGDVYGIQESSVGQVVLGVEDGNVRPHLKSSARPEYNILGSVLNGSLFLEQYHFTINGKDVQYFVKRDTSAAEEDLQKLRLQSTARSILGAYLNASRHEPIPGQIEVRFEGPNSILSLQYGDLDIIQKRILDKAKVRGEQLVWTQELALVEQGLPTRWDSEQQGDMRTYGHVPTYGALYIRPSLQYPEMADDPRNIKLVPLASLDSETEARRRRRRR</sequence>
<dbReference type="Gene3D" id="2.10.25.10">
    <property type="entry name" value="Laminin"/>
    <property type="match status" value="7"/>
</dbReference>
<feature type="compositionally biased region" description="Basic and acidic residues" evidence="16">
    <location>
        <begin position="265"/>
        <end position="285"/>
    </location>
</feature>
<evidence type="ECO:0000256" key="5">
    <source>
        <dbReference type="ARBA" id="ARBA00009385"/>
    </source>
</evidence>
<feature type="transmembrane region" description="Helical" evidence="17">
    <location>
        <begin position="335"/>
        <end position="358"/>
    </location>
</feature>
<evidence type="ECO:0000313" key="24">
    <source>
        <dbReference type="RefSeq" id="XP_035680803.1"/>
    </source>
</evidence>
<evidence type="ECO:0000313" key="22">
    <source>
        <dbReference type="RefSeq" id="XP_035680801.1"/>
    </source>
</evidence>
<dbReference type="InterPro" id="IPR056820">
    <property type="entry name" value="TEN_TTR-like"/>
</dbReference>
<evidence type="ECO:0000313" key="20">
    <source>
        <dbReference type="RefSeq" id="XP_035680799.1"/>
    </source>
</evidence>
<dbReference type="PANTHER" id="PTHR11219:SF69">
    <property type="entry name" value="TENEURIN-A"/>
    <property type="match status" value="1"/>
</dbReference>
<organism evidence="19 23">
    <name type="scientific">Branchiostoma floridae</name>
    <name type="common">Florida lancelet</name>
    <name type="synonym">Amphioxus</name>
    <dbReference type="NCBI Taxonomy" id="7739"/>
    <lineage>
        <taxon>Eukaryota</taxon>
        <taxon>Metazoa</taxon>
        <taxon>Chordata</taxon>
        <taxon>Cephalochordata</taxon>
        <taxon>Leptocardii</taxon>
        <taxon>Amphioxiformes</taxon>
        <taxon>Branchiostomatidae</taxon>
        <taxon>Branchiostoma</taxon>
    </lineage>
</organism>
<keyword evidence="8 15" id="KW-0245">EGF-like domain</keyword>
<dbReference type="InterPro" id="IPR057629">
    <property type="entry name" value="Teneurin1-4_GBD"/>
</dbReference>
<dbReference type="InterPro" id="IPR022385">
    <property type="entry name" value="Rhs_assc_core"/>
</dbReference>
<dbReference type="InterPro" id="IPR056823">
    <property type="entry name" value="TEN-like_YD-shell"/>
</dbReference>
<evidence type="ECO:0000313" key="23">
    <source>
        <dbReference type="RefSeq" id="XP_035680802.1"/>
    </source>
</evidence>
<evidence type="ECO:0000256" key="11">
    <source>
        <dbReference type="ARBA" id="ARBA00022989"/>
    </source>
</evidence>
<accession>A0A9J7LE40</accession>
<dbReference type="InterPro" id="IPR000742">
    <property type="entry name" value="EGF"/>
</dbReference>
<dbReference type="NCBIfam" id="TIGR03696">
    <property type="entry name" value="Rhs_assc_core"/>
    <property type="match status" value="1"/>
</dbReference>
<feature type="disulfide bond" evidence="15">
    <location>
        <begin position="788"/>
        <end position="797"/>
    </location>
</feature>
<evidence type="ECO:0000256" key="8">
    <source>
        <dbReference type="ARBA" id="ARBA00022536"/>
    </source>
</evidence>
<dbReference type="RefSeq" id="XP_035680806.1">
    <property type="nucleotide sequence ID" value="XM_035824913.1"/>
</dbReference>
<dbReference type="KEGG" id="bfo:118418843"/>
<dbReference type="InterPro" id="IPR028916">
    <property type="entry name" value="Tox-GHH_dom"/>
</dbReference>
<dbReference type="Gene3D" id="2.120.10.30">
    <property type="entry name" value="TolB, C-terminal domain"/>
    <property type="match status" value="3"/>
</dbReference>
<dbReference type="RefSeq" id="XP_035680802.1">
    <property type="nucleotide sequence ID" value="XM_035824909.1"/>
</dbReference>
<evidence type="ECO:0000256" key="15">
    <source>
        <dbReference type="PROSITE-ProRule" id="PRU00076"/>
    </source>
</evidence>
<feature type="region of interest" description="Disordered" evidence="16">
    <location>
        <begin position="132"/>
        <end position="162"/>
    </location>
</feature>
<evidence type="ECO:0000256" key="9">
    <source>
        <dbReference type="ARBA" id="ARBA00022692"/>
    </source>
</evidence>
<dbReference type="InterPro" id="IPR056822">
    <property type="entry name" value="TEN_NHL"/>
</dbReference>
<dbReference type="OMA" id="HWTQSAP"/>
<evidence type="ECO:0000256" key="16">
    <source>
        <dbReference type="SAM" id="MobiDB-lite"/>
    </source>
</evidence>
<dbReference type="FunFam" id="2.10.25.10:FF:000013">
    <property type="entry name" value="Teneurin transmembrane protein 4"/>
    <property type="match status" value="1"/>
</dbReference>
<evidence type="ECO:0000256" key="12">
    <source>
        <dbReference type="ARBA" id="ARBA00023136"/>
    </source>
</evidence>
<keyword evidence="14" id="KW-0539">Nucleus</keyword>
<feature type="disulfide bond" evidence="15">
    <location>
        <begin position="691"/>
        <end position="700"/>
    </location>
</feature>
<dbReference type="PROSITE" id="PS01186">
    <property type="entry name" value="EGF_2"/>
    <property type="match status" value="4"/>
</dbReference>
<evidence type="ECO:0000256" key="14">
    <source>
        <dbReference type="ARBA" id="ARBA00023242"/>
    </source>
</evidence>
<dbReference type="InterPro" id="IPR008969">
    <property type="entry name" value="CarboxyPept-like_regulatory"/>
</dbReference>
<evidence type="ECO:0000256" key="13">
    <source>
        <dbReference type="ARBA" id="ARBA00023157"/>
    </source>
</evidence>
<keyword evidence="10" id="KW-0677">Repeat</keyword>
<feature type="region of interest" description="Disordered" evidence="16">
    <location>
        <begin position="1"/>
        <end position="36"/>
    </location>
</feature>
<evidence type="ECO:0000313" key="26">
    <source>
        <dbReference type="RefSeq" id="XP_035680805.1"/>
    </source>
</evidence>
<dbReference type="GeneID" id="118418843"/>
<dbReference type="GO" id="GO:0005886">
    <property type="term" value="C:plasma membrane"/>
    <property type="evidence" value="ECO:0007669"/>
    <property type="project" value="UniProtKB-SubCell"/>
</dbReference>
<comment type="caution">
    <text evidence="15">Lacks conserved residue(s) required for the propagation of feature annotation.</text>
</comment>
<dbReference type="SMART" id="SM00181">
    <property type="entry name" value="EGF"/>
    <property type="match status" value="8"/>
</dbReference>
<feature type="region of interest" description="Disordered" evidence="16">
    <location>
        <begin position="183"/>
        <end position="214"/>
    </location>
</feature>
<dbReference type="FunFam" id="2.10.25.10:FF:000016">
    <property type="entry name" value="Teneurin transmembrane protein 2"/>
    <property type="match status" value="1"/>
</dbReference>
<dbReference type="PROSITE" id="PS00022">
    <property type="entry name" value="EGF_1"/>
    <property type="match status" value="5"/>
</dbReference>
<comment type="subcellular location">
    <subcellularLocation>
        <location evidence="3">Cell membrane</location>
    </subcellularLocation>
    <subcellularLocation>
        <location evidence="4">Cytoplasm</location>
    </subcellularLocation>
    <subcellularLocation>
        <location evidence="2">Membrane</location>
        <topology evidence="2">Single-pass membrane protein</topology>
    </subcellularLocation>
    <subcellularLocation>
        <location evidence="1">Nucleus</location>
    </subcellularLocation>
</comment>
<dbReference type="RefSeq" id="XP_035680804.1">
    <property type="nucleotide sequence ID" value="XM_035824911.1"/>
</dbReference>
<dbReference type="GO" id="GO:0042803">
    <property type="term" value="F:protein homodimerization activity"/>
    <property type="evidence" value="ECO:0000318"/>
    <property type="project" value="GO_Central"/>
</dbReference>
<dbReference type="GO" id="GO:0050839">
    <property type="term" value="F:cell adhesion molecule binding"/>
    <property type="evidence" value="ECO:0000318"/>
    <property type="project" value="GO_Central"/>
</dbReference>
<dbReference type="SUPFAM" id="SSF101898">
    <property type="entry name" value="NHL repeat"/>
    <property type="match status" value="1"/>
</dbReference>
<gene>
    <name evidence="20 21 22 23 24 25 26 27" type="primary">LOC118418843</name>
</gene>
<feature type="disulfide bond" evidence="15">
    <location>
        <begin position="622"/>
        <end position="631"/>
    </location>
</feature>
<evidence type="ECO:0000256" key="4">
    <source>
        <dbReference type="ARBA" id="ARBA00004496"/>
    </source>
</evidence>
<feature type="compositionally biased region" description="Polar residues" evidence="16">
    <location>
        <begin position="135"/>
        <end position="150"/>
    </location>
</feature>
<dbReference type="OrthoDB" id="442731at2759"/>
<dbReference type="CDD" id="cd00053">
    <property type="entry name" value="EGF"/>
    <property type="match status" value="1"/>
</dbReference>
<dbReference type="FunFam" id="2.120.10.30:FF:000006">
    <property type="entry name" value="Teneurin transmembrane protein 4"/>
    <property type="match status" value="1"/>
</dbReference>
<dbReference type="Pfam" id="PF25024">
    <property type="entry name" value="EGF_TEN"/>
    <property type="match status" value="1"/>
</dbReference>
<dbReference type="PANTHER" id="PTHR11219">
    <property type="entry name" value="TENEURIN AND N-ACETYLGLUCOSAMINE-1-PHOSPHODIESTER ALPHA-N-ACETYLGLUCOSAMINIDASE"/>
    <property type="match status" value="1"/>
</dbReference>
<dbReference type="RefSeq" id="XP_035680805.1">
    <property type="nucleotide sequence ID" value="XM_035824912.1"/>
</dbReference>
<dbReference type="RefSeq" id="XP_035680801.1">
    <property type="nucleotide sequence ID" value="XM_035824908.1"/>
</dbReference>
<dbReference type="Pfam" id="PF24329">
    <property type="entry name" value="FN-plug_TEN1-4"/>
    <property type="match status" value="1"/>
</dbReference>
<dbReference type="InterPro" id="IPR002049">
    <property type="entry name" value="LE_dom"/>
</dbReference>
<evidence type="ECO:0000313" key="27">
    <source>
        <dbReference type="RefSeq" id="XP_035680806.1"/>
    </source>
</evidence>
<feature type="domain" description="EGF-like" evidence="18">
    <location>
        <begin position="600"/>
        <end position="632"/>
    </location>
</feature>
<dbReference type="Pfam" id="PF23538">
    <property type="entry name" value="Teneurin_ABD"/>
    <property type="match status" value="1"/>
</dbReference>
<dbReference type="InterPro" id="IPR051216">
    <property type="entry name" value="Teneurin"/>
</dbReference>
<feature type="disulfide bond" evidence="15">
    <location>
        <begin position="767"/>
        <end position="777"/>
    </location>
</feature>
<protein>
    <submittedName>
        <fullName evidence="20 21">Teneurin-3-like isoform X1</fullName>
    </submittedName>
</protein>
<keyword evidence="12 17" id="KW-0472">Membrane</keyword>
<evidence type="ECO:0000313" key="19">
    <source>
        <dbReference type="Proteomes" id="UP000001554"/>
    </source>
</evidence>
<dbReference type="InterPro" id="IPR057627">
    <property type="entry name" value="FN-plug_TEN1-4"/>
</dbReference>
<dbReference type="SUPFAM" id="SSF49464">
    <property type="entry name" value="Carboxypeptidase regulatory domain-like"/>
    <property type="match status" value="1"/>
</dbReference>
<dbReference type="GO" id="GO:0005634">
    <property type="term" value="C:nucleus"/>
    <property type="evidence" value="ECO:0007669"/>
    <property type="project" value="UniProtKB-SubCell"/>
</dbReference>
<feature type="domain" description="EGF-like" evidence="18">
    <location>
        <begin position="562"/>
        <end position="598"/>
    </location>
</feature>
<dbReference type="RefSeq" id="XP_035680803.1">
    <property type="nucleotide sequence ID" value="XM_035824910.1"/>
</dbReference>
<keyword evidence="13 15" id="KW-1015">Disulfide bond</keyword>
<dbReference type="RefSeq" id="XP_035680799.1">
    <property type="nucleotide sequence ID" value="XM_035824906.1"/>
</dbReference>